<sequence length="37" mass="4551">MSKFRQFHFIPFTSAGINHNLVTVIIKYKYVEIHEWR</sequence>
<organism evidence="1 2">
    <name type="scientific">Candidatus Brocadia sinica JPN1</name>
    <dbReference type="NCBI Taxonomy" id="1197129"/>
    <lineage>
        <taxon>Bacteria</taxon>
        <taxon>Pseudomonadati</taxon>
        <taxon>Planctomycetota</taxon>
        <taxon>Candidatus Brocadiia</taxon>
        <taxon>Candidatus Brocadiales</taxon>
        <taxon>Candidatus Brocadiaceae</taxon>
        <taxon>Candidatus Brocadia</taxon>
    </lineage>
</organism>
<gene>
    <name evidence="1" type="ORF">BROSI_A3130</name>
</gene>
<evidence type="ECO:0000313" key="2">
    <source>
        <dbReference type="Proteomes" id="UP000032309"/>
    </source>
</evidence>
<evidence type="ECO:0000313" key="1">
    <source>
        <dbReference type="EMBL" id="GAN34592.1"/>
    </source>
</evidence>
<dbReference type="Proteomes" id="UP000032309">
    <property type="component" value="Unassembled WGS sequence"/>
</dbReference>
<reference evidence="2" key="1">
    <citation type="journal article" date="2015" name="Genome Announc.">
        <title>Draft Genome Sequence of an Anaerobic Ammonium-Oxidizing Bacterium, "Candidatus Brocadia sinica".</title>
        <authorList>
            <person name="Oshiki M."/>
            <person name="Shinyako-Hata K."/>
            <person name="Satoh H."/>
            <person name="Okabe S."/>
        </authorList>
    </citation>
    <scope>NUCLEOTIDE SEQUENCE [LARGE SCALE GENOMIC DNA]</scope>
    <source>
        <strain evidence="2">JPN1</strain>
    </source>
</reference>
<comment type="caution">
    <text evidence="1">The sequence shown here is derived from an EMBL/GenBank/DDBJ whole genome shotgun (WGS) entry which is preliminary data.</text>
</comment>
<dbReference type="EMBL" id="BAFN01000001">
    <property type="protein sequence ID" value="GAN34592.1"/>
    <property type="molecule type" value="Genomic_DNA"/>
</dbReference>
<proteinExistence type="predicted"/>
<keyword evidence="2" id="KW-1185">Reference proteome</keyword>
<name>A0ABQ0K0L0_9BACT</name>
<accession>A0ABQ0K0L0</accession>
<protein>
    <submittedName>
        <fullName evidence="1">Uncharacterized protein</fullName>
    </submittedName>
</protein>